<dbReference type="EMBL" id="CP003282">
    <property type="protein sequence ID" value="AFG37000.1"/>
    <property type="molecule type" value="Genomic_DNA"/>
</dbReference>
<dbReference type="PATRIC" id="fig|889378.3.peg.911"/>
<evidence type="ECO:0000313" key="10">
    <source>
        <dbReference type="Proteomes" id="UP000007383"/>
    </source>
</evidence>
<dbReference type="Gene3D" id="1.20.1250.20">
    <property type="entry name" value="MFS general substrate transporter like domains"/>
    <property type="match status" value="2"/>
</dbReference>
<sequence length="377" mass="40089">MPHRKIQLKLIASHLLFALIVTSMPSLLAVFRLEFGLGVFQSSVLPMAITVPVMIANLFVGFLIAHIGQKAVLLSSLVLEITGLILVSLAPGFAMVLIGFSLVGLATGAAFTALTTVYSELPEKYQDFGLYHAFFGVAGILSPIIISFWLEAGLGYRSLFGVYAGLFVLLMAALSTSRSISNQKFREFAITDMVKVAGSPLMLLGVSVFALYAAVEIGGSTWSVSAGISIFSLSSRTANLLLSAFWLVFTLMRFGTDAAARRVGALNLVRGCLLLAVVSLIVWIVGLTPYAFVLLGAALGPVFPAFQKHMNGLLPRQQRGLFNGLSYLATGVASTVFIPLMGGIGEQSLAYAYIPLVVCGVAMVLVVTAIRRHTASS</sequence>
<evidence type="ECO:0000256" key="3">
    <source>
        <dbReference type="ARBA" id="ARBA00022448"/>
    </source>
</evidence>
<dbReference type="InterPro" id="IPR051788">
    <property type="entry name" value="MFS_Transporter"/>
</dbReference>
<reference evidence="10" key="1">
    <citation type="journal article" date="2013" name="Stand. Genomic Sci.">
        <title>Complete genome sequence of the halophilic bacterium Spirochaeta africana type strain (Z-7692(T)) from the alkaline Lake Magadi in the East African Rift.</title>
        <authorList>
            <person name="Liolos K."/>
            <person name="Abt B."/>
            <person name="Scheuner C."/>
            <person name="Teshima H."/>
            <person name="Held B."/>
            <person name="Lapidus A."/>
            <person name="Nolan M."/>
            <person name="Lucas S."/>
            <person name="Deshpande S."/>
            <person name="Cheng J.F."/>
            <person name="Tapia R."/>
            <person name="Goodwin L.A."/>
            <person name="Pitluck S."/>
            <person name="Pagani I."/>
            <person name="Ivanova N."/>
            <person name="Mavromatis K."/>
            <person name="Mikhailova N."/>
            <person name="Huntemann M."/>
            <person name="Pati A."/>
            <person name="Chen A."/>
            <person name="Palaniappan K."/>
            <person name="Land M."/>
            <person name="Rohde M."/>
            <person name="Tindall B.J."/>
            <person name="Detter J.C."/>
            <person name="Goker M."/>
            <person name="Bristow J."/>
            <person name="Eisen J.A."/>
            <person name="Markowitz V."/>
            <person name="Hugenholtz P."/>
            <person name="Woyke T."/>
            <person name="Klenk H.P."/>
            <person name="Kyrpides N.C."/>
        </authorList>
    </citation>
    <scope>NUCLEOTIDE SEQUENCE</scope>
    <source>
        <strain evidence="10">ATCC 700263 / DSM 8902 / Z-7692</strain>
    </source>
</reference>
<evidence type="ECO:0000259" key="8">
    <source>
        <dbReference type="PROSITE" id="PS50850"/>
    </source>
</evidence>
<comment type="subcellular location">
    <subcellularLocation>
        <location evidence="1">Endomembrane system</location>
        <topology evidence="1">Multi-pass membrane protein</topology>
    </subcellularLocation>
</comment>
<proteinExistence type="inferred from homology"/>
<dbReference type="KEGG" id="sfc:Spiaf_0911"/>
<keyword evidence="4 7" id="KW-0812">Transmembrane</keyword>
<evidence type="ECO:0000313" key="9">
    <source>
        <dbReference type="EMBL" id="AFG37000.1"/>
    </source>
</evidence>
<comment type="similarity">
    <text evidence="2">Belongs to the major facilitator superfamily.</text>
</comment>
<feature type="transmembrane region" description="Helical" evidence="7">
    <location>
        <begin position="227"/>
        <end position="251"/>
    </location>
</feature>
<dbReference type="InterPro" id="IPR011701">
    <property type="entry name" value="MFS"/>
</dbReference>
<dbReference type="Proteomes" id="UP000007383">
    <property type="component" value="Chromosome"/>
</dbReference>
<gene>
    <name evidence="9" type="ordered locus">Spiaf_0911</name>
</gene>
<evidence type="ECO:0000256" key="7">
    <source>
        <dbReference type="SAM" id="Phobius"/>
    </source>
</evidence>
<dbReference type="GO" id="GO:0016020">
    <property type="term" value="C:membrane"/>
    <property type="evidence" value="ECO:0007669"/>
    <property type="project" value="TreeGrafter"/>
</dbReference>
<feature type="transmembrane region" description="Helical" evidence="7">
    <location>
        <begin position="156"/>
        <end position="175"/>
    </location>
</feature>
<keyword evidence="6 7" id="KW-0472">Membrane</keyword>
<evidence type="ECO:0000256" key="1">
    <source>
        <dbReference type="ARBA" id="ARBA00004127"/>
    </source>
</evidence>
<dbReference type="InterPro" id="IPR036259">
    <property type="entry name" value="MFS_trans_sf"/>
</dbReference>
<dbReference type="OrthoDB" id="3225787at2"/>
<dbReference type="SUPFAM" id="SSF103473">
    <property type="entry name" value="MFS general substrate transporter"/>
    <property type="match status" value="1"/>
</dbReference>
<dbReference type="InterPro" id="IPR020846">
    <property type="entry name" value="MFS_dom"/>
</dbReference>
<feature type="transmembrane region" description="Helical" evidence="7">
    <location>
        <begin position="71"/>
        <end position="90"/>
    </location>
</feature>
<keyword evidence="3" id="KW-0813">Transport</keyword>
<dbReference type="Pfam" id="PF07690">
    <property type="entry name" value="MFS_1"/>
    <property type="match status" value="1"/>
</dbReference>
<dbReference type="PANTHER" id="PTHR23514">
    <property type="entry name" value="BYPASS OF STOP CODON PROTEIN 6"/>
    <property type="match status" value="1"/>
</dbReference>
<dbReference type="GO" id="GO:0022857">
    <property type="term" value="F:transmembrane transporter activity"/>
    <property type="evidence" value="ECO:0007669"/>
    <property type="project" value="InterPro"/>
</dbReference>
<feature type="transmembrane region" description="Helical" evidence="7">
    <location>
        <begin position="96"/>
        <end position="118"/>
    </location>
</feature>
<feature type="transmembrane region" description="Helical" evidence="7">
    <location>
        <begin position="350"/>
        <end position="370"/>
    </location>
</feature>
<dbReference type="STRING" id="889378.Spiaf_0911"/>
<dbReference type="PANTHER" id="PTHR23514:SF3">
    <property type="entry name" value="BYPASS OF STOP CODON PROTEIN 6"/>
    <property type="match status" value="1"/>
</dbReference>
<feature type="transmembrane region" description="Helical" evidence="7">
    <location>
        <begin position="263"/>
        <end position="284"/>
    </location>
</feature>
<dbReference type="RefSeq" id="WP_014454995.1">
    <property type="nucleotide sequence ID" value="NC_017098.1"/>
</dbReference>
<dbReference type="HOGENOM" id="CLU_061779_0_0_12"/>
<feature type="transmembrane region" description="Helical" evidence="7">
    <location>
        <begin position="130"/>
        <end position="150"/>
    </location>
</feature>
<feature type="domain" description="Major facilitator superfamily (MFS) profile" evidence="8">
    <location>
        <begin position="6"/>
        <end position="375"/>
    </location>
</feature>
<protein>
    <submittedName>
        <fullName evidence="9">Fucose permease</fullName>
    </submittedName>
</protein>
<dbReference type="eggNOG" id="COG0738">
    <property type="taxonomic scope" value="Bacteria"/>
</dbReference>
<feature type="transmembrane region" description="Helical" evidence="7">
    <location>
        <begin position="290"/>
        <end position="306"/>
    </location>
</feature>
<evidence type="ECO:0000256" key="6">
    <source>
        <dbReference type="ARBA" id="ARBA00023136"/>
    </source>
</evidence>
<evidence type="ECO:0000256" key="4">
    <source>
        <dbReference type="ARBA" id="ARBA00022692"/>
    </source>
</evidence>
<dbReference type="GO" id="GO:0012505">
    <property type="term" value="C:endomembrane system"/>
    <property type="evidence" value="ECO:0007669"/>
    <property type="project" value="UniProtKB-SubCell"/>
</dbReference>
<name>H9UHK7_SPIAZ</name>
<accession>H9UHK7</accession>
<feature type="transmembrane region" description="Helical" evidence="7">
    <location>
        <begin position="196"/>
        <end position="215"/>
    </location>
</feature>
<keyword evidence="5 7" id="KW-1133">Transmembrane helix</keyword>
<evidence type="ECO:0000256" key="2">
    <source>
        <dbReference type="ARBA" id="ARBA00008335"/>
    </source>
</evidence>
<dbReference type="PROSITE" id="PS50850">
    <property type="entry name" value="MFS"/>
    <property type="match status" value="1"/>
</dbReference>
<dbReference type="AlphaFoldDB" id="H9UHK7"/>
<keyword evidence="10" id="KW-1185">Reference proteome</keyword>
<organism evidence="9 10">
    <name type="scientific">Spirochaeta africana (strain ATCC 700263 / DSM 8902 / Z-7692)</name>
    <dbReference type="NCBI Taxonomy" id="889378"/>
    <lineage>
        <taxon>Bacteria</taxon>
        <taxon>Pseudomonadati</taxon>
        <taxon>Spirochaetota</taxon>
        <taxon>Spirochaetia</taxon>
        <taxon>Spirochaetales</taxon>
        <taxon>Spirochaetaceae</taxon>
        <taxon>Spirochaeta</taxon>
    </lineage>
</organism>
<evidence type="ECO:0000256" key="5">
    <source>
        <dbReference type="ARBA" id="ARBA00022989"/>
    </source>
</evidence>
<feature type="transmembrane region" description="Helical" evidence="7">
    <location>
        <begin position="45"/>
        <end position="64"/>
    </location>
</feature>
<feature type="transmembrane region" description="Helical" evidence="7">
    <location>
        <begin position="327"/>
        <end position="344"/>
    </location>
</feature>